<dbReference type="PIRSF" id="PIRSF006060">
    <property type="entry name" value="AA_transporter"/>
    <property type="match status" value="1"/>
</dbReference>
<evidence type="ECO:0000256" key="1">
    <source>
        <dbReference type="ARBA" id="ARBA00004651"/>
    </source>
</evidence>
<feature type="transmembrane region" description="Helical" evidence="7">
    <location>
        <begin position="174"/>
        <end position="197"/>
    </location>
</feature>
<feature type="transmembrane region" description="Helical" evidence="7">
    <location>
        <begin position="260"/>
        <end position="278"/>
    </location>
</feature>
<name>A0ABT0LB57_9GAMM</name>
<evidence type="ECO:0000313" key="9">
    <source>
        <dbReference type="Proteomes" id="UP001203423"/>
    </source>
</evidence>
<dbReference type="Proteomes" id="UP001203423">
    <property type="component" value="Unassembled WGS sequence"/>
</dbReference>
<keyword evidence="2" id="KW-1003">Cell membrane</keyword>
<evidence type="ECO:0000256" key="7">
    <source>
        <dbReference type="SAM" id="Phobius"/>
    </source>
</evidence>
<dbReference type="PANTHER" id="PTHR42770:SF7">
    <property type="entry name" value="MEMBRANE PROTEIN"/>
    <property type="match status" value="1"/>
</dbReference>
<feature type="transmembrane region" description="Helical" evidence="7">
    <location>
        <begin position="311"/>
        <end position="331"/>
    </location>
</feature>
<keyword evidence="9" id="KW-1185">Reference proteome</keyword>
<dbReference type="PANTHER" id="PTHR42770">
    <property type="entry name" value="AMINO ACID TRANSPORTER-RELATED"/>
    <property type="match status" value="1"/>
</dbReference>
<comment type="subcellular location">
    <subcellularLocation>
        <location evidence="1">Cell membrane</location>
        <topology evidence="1">Multi-pass membrane protein</topology>
    </subcellularLocation>
</comment>
<feature type="transmembrane region" description="Helical" evidence="7">
    <location>
        <begin position="71"/>
        <end position="92"/>
    </location>
</feature>
<organism evidence="8 9">
    <name type="scientific">Shewanella surugensis</name>
    <dbReference type="NCBI Taxonomy" id="212020"/>
    <lineage>
        <taxon>Bacteria</taxon>
        <taxon>Pseudomonadati</taxon>
        <taxon>Pseudomonadota</taxon>
        <taxon>Gammaproteobacteria</taxon>
        <taxon>Alteromonadales</taxon>
        <taxon>Shewanellaceae</taxon>
        <taxon>Shewanella</taxon>
    </lineage>
</organism>
<sequence>MIDKEIPVNGLAKAEDSTADSEVDKEYLSQRQLKKGVAGWILLASLGVSYVISGHFAGWNFGIASGGFGGMMIAAVIMGLMYWCLVLTLAELSSSLPTAGGGYSFARRAMGPWGGFLTGTAILLEYAIAPAAIAIFIGSYFQALMGIDGPVVYGVFYLIFIGIHLWGAGEALRIMMGITLLAVIAIVVFITAMLPHFQWALLFDIVPNEQAFGASRFLPEGIVGIWAALPFAMWLFLAVEGVPLAAEEASNPSKDLPKGIIASMIILIFFASMILFLAPGGAGAELMKDHGTPLVGALGFIYGNDSLIAKFVNVVGLCGLIASFFSIIYAYSRQIFSLSRAGYLPRFLSISGKRKVPVWALIIPGFLGFLLSLTGEGDLMITMAVFGATLSYAMMSLSHIILRYKEPELIRPYRTPGGIVTSGLTLVLSLIALASTFVVSLHAVLWAAVFYCIMLLYFIFYSRNHLVSSAPEEAFDTESLQAKQQSSGNNSAIERELT</sequence>
<reference evidence="8 9" key="1">
    <citation type="submission" date="2022-01" db="EMBL/GenBank/DDBJ databases">
        <title>Whole genome-based taxonomy of the Shewanellaceae.</title>
        <authorList>
            <person name="Martin-Rodriguez A.J."/>
        </authorList>
    </citation>
    <scope>NUCLEOTIDE SEQUENCE [LARGE SCALE GENOMIC DNA]</scope>
    <source>
        <strain evidence="8 9">DSM 17177</strain>
    </source>
</reference>
<dbReference type="RefSeq" id="WP_248940214.1">
    <property type="nucleotide sequence ID" value="NZ_JAKIKS010000035.1"/>
</dbReference>
<dbReference type="InterPro" id="IPR004757">
    <property type="entry name" value="EtNH_permease"/>
</dbReference>
<evidence type="ECO:0000313" key="8">
    <source>
        <dbReference type="EMBL" id="MCL1124938.1"/>
    </source>
</evidence>
<dbReference type="InterPro" id="IPR002293">
    <property type="entry name" value="AA/rel_permease1"/>
</dbReference>
<keyword evidence="3 7" id="KW-0812">Transmembrane</keyword>
<feature type="transmembrane region" description="Helical" evidence="7">
    <location>
        <begin position="416"/>
        <end position="437"/>
    </location>
</feature>
<protein>
    <submittedName>
        <fullName evidence="8">Ethanolamine permease</fullName>
    </submittedName>
</protein>
<evidence type="ECO:0000256" key="6">
    <source>
        <dbReference type="SAM" id="MobiDB-lite"/>
    </source>
</evidence>
<dbReference type="EMBL" id="JAKIKS010000035">
    <property type="protein sequence ID" value="MCL1124938.1"/>
    <property type="molecule type" value="Genomic_DNA"/>
</dbReference>
<feature type="transmembrane region" description="Helical" evidence="7">
    <location>
        <begin position="356"/>
        <end position="373"/>
    </location>
</feature>
<feature type="transmembrane region" description="Helical" evidence="7">
    <location>
        <begin position="113"/>
        <end position="138"/>
    </location>
</feature>
<evidence type="ECO:0000256" key="4">
    <source>
        <dbReference type="ARBA" id="ARBA00022989"/>
    </source>
</evidence>
<evidence type="ECO:0000256" key="5">
    <source>
        <dbReference type="ARBA" id="ARBA00023136"/>
    </source>
</evidence>
<feature type="transmembrane region" description="Helical" evidence="7">
    <location>
        <begin position="37"/>
        <end position="59"/>
    </location>
</feature>
<feature type="transmembrane region" description="Helical" evidence="7">
    <location>
        <begin position="443"/>
        <end position="461"/>
    </location>
</feature>
<proteinExistence type="predicted"/>
<dbReference type="Pfam" id="PF13520">
    <property type="entry name" value="AA_permease_2"/>
    <property type="match status" value="1"/>
</dbReference>
<evidence type="ECO:0000256" key="2">
    <source>
        <dbReference type="ARBA" id="ARBA00022475"/>
    </source>
</evidence>
<accession>A0ABT0LB57</accession>
<feature type="transmembrane region" description="Helical" evidence="7">
    <location>
        <begin position="150"/>
        <end position="167"/>
    </location>
</feature>
<evidence type="ECO:0000256" key="3">
    <source>
        <dbReference type="ARBA" id="ARBA00022692"/>
    </source>
</evidence>
<keyword evidence="4 7" id="KW-1133">Transmembrane helix</keyword>
<dbReference type="Gene3D" id="1.20.1740.10">
    <property type="entry name" value="Amino acid/polyamine transporter I"/>
    <property type="match status" value="1"/>
</dbReference>
<comment type="caution">
    <text evidence="8">The sequence shown here is derived from an EMBL/GenBank/DDBJ whole genome shotgun (WGS) entry which is preliminary data.</text>
</comment>
<dbReference type="InterPro" id="IPR050367">
    <property type="entry name" value="APC_superfamily"/>
</dbReference>
<keyword evidence="5 7" id="KW-0472">Membrane</keyword>
<feature type="transmembrane region" description="Helical" evidence="7">
    <location>
        <begin position="217"/>
        <end position="239"/>
    </location>
</feature>
<dbReference type="NCBIfam" id="TIGR00908">
    <property type="entry name" value="2A0305"/>
    <property type="match status" value="1"/>
</dbReference>
<feature type="compositionally biased region" description="Polar residues" evidence="6">
    <location>
        <begin position="478"/>
        <end position="492"/>
    </location>
</feature>
<feature type="region of interest" description="Disordered" evidence="6">
    <location>
        <begin position="478"/>
        <end position="498"/>
    </location>
</feature>
<gene>
    <name evidence="8" type="primary">eat</name>
    <name evidence="8" type="ORF">L2764_10740</name>
</gene>
<feature type="transmembrane region" description="Helical" evidence="7">
    <location>
        <begin position="379"/>
        <end position="404"/>
    </location>
</feature>